<comment type="similarity">
    <text evidence="2">Belongs to the pectinesterase family.</text>
</comment>
<evidence type="ECO:0000256" key="10">
    <source>
        <dbReference type="RuleBase" id="RU000589"/>
    </source>
</evidence>
<evidence type="ECO:0000256" key="1">
    <source>
        <dbReference type="ARBA" id="ARBA00005184"/>
    </source>
</evidence>
<dbReference type="AlphaFoldDB" id="A0A0D6R469"/>
<dbReference type="Pfam" id="PF01095">
    <property type="entry name" value="Pectinesterase"/>
    <property type="match status" value="1"/>
</dbReference>
<name>A0A0D6R469_ARACU</name>
<feature type="domain" description="Pectinesterase catalytic" evidence="11">
    <location>
        <begin position="56"/>
        <end position="342"/>
    </location>
</feature>
<dbReference type="SUPFAM" id="SSF51126">
    <property type="entry name" value="Pectin lyase-like"/>
    <property type="match status" value="1"/>
</dbReference>
<comment type="catalytic activity">
    <reaction evidence="7 10">
        <text>[(1-&gt;4)-alpha-D-galacturonosyl methyl ester](n) + n H2O = [(1-&gt;4)-alpha-D-galacturonosyl](n) + n methanol + n H(+)</text>
        <dbReference type="Rhea" id="RHEA:22380"/>
        <dbReference type="Rhea" id="RHEA-COMP:14570"/>
        <dbReference type="Rhea" id="RHEA-COMP:14573"/>
        <dbReference type="ChEBI" id="CHEBI:15377"/>
        <dbReference type="ChEBI" id="CHEBI:15378"/>
        <dbReference type="ChEBI" id="CHEBI:17790"/>
        <dbReference type="ChEBI" id="CHEBI:140522"/>
        <dbReference type="ChEBI" id="CHEBI:140523"/>
        <dbReference type="EC" id="3.1.1.11"/>
    </reaction>
</comment>
<dbReference type="EC" id="3.1.1.11" evidence="3 10"/>
<evidence type="ECO:0000256" key="3">
    <source>
        <dbReference type="ARBA" id="ARBA00013229"/>
    </source>
</evidence>
<reference evidence="12" key="1">
    <citation type="submission" date="2015-03" db="EMBL/GenBank/DDBJ databases">
        <title>A transcriptome of Araucaria cunninghamii, an australian fine timber species.</title>
        <authorList>
            <person name="Jing Yi C.J.Y."/>
            <person name="Yin San L.Y.S."/>
            <person name="Abdul Karim S.S."/>
            <person name="Wan Azmi N.N."/>
            <person name="Hercus R.R."/>
            <person name="Croft L.L."/>
        </authorList>
    </citation>
    <scope>NUCLEOTIDE SEQUENCE</scope>
    <source>
        <strain evidence="12">MI0301</strain>
        <tissue evidence="12">Leaf</tissue>
    </source>
</reference>
<feature type="active site" evidence="9">
    <location>
        <position position="208"/>
    </location>
</feature>
<evidence type="ECO:0000256" key="6">
    <source>
        <dbReference type="ARBA" id="ARBA00023180"/>
    </source>
</evidence>
<keyword evidence="4 10" id="KW-0378">Hydrolase</keyword>
<dbReference type="InterPro" id="IPR033131">
    <property type="entry name" value="Pectinesterase_Asp_AS"/>
</dbReference>
<evidence type="ECO:0000313" key="12">
    <source>
        <dbReference type="EMBL" id="JAG98637.1"/>
    </source>
</evidence>
<dbReference type="PROSITE" id="PS00503">
    <property type="entry name" value="PECTINESTERASE_2"/>
    <property type="match status" value="1"/>
</dbReference>
<dbReference type="EMBL" id="GCKF01021176">
    <property type="protein sequence ID" value="JAG98637.1"/>
    <property type="molecule type" value="Transcribed_RNA"/>
</dbReference>
<keyword evidence="6" id="KW-0325">Glycoprotein</keyword>
<dbReference type="InterPro" id="IPR012334">
    <property type="entry name" value="Pectin_lyas_fold"/>
</dbReference>
<sequence length="350" mass="39010">MSFCHNCIVKVLIYAIQCSLCFRLLVRVDILEKRAHKFNDTKLALESSLAVSRYFIVDSLGRGDFRTVQSAVDAVPVDNLNWVYIHINEGIYREKVMIPYNKPNIIFQGAGRENTVITWSEAADADGSTADSATFSSFAPNFTAKGIGFKNAAHPAPPGVEGKQAVAALVAGDMAAFYGCGFYGAQDTLFDYQGRHYFKECYIEGSIDFIFGHGQSTYKGCELYAIAVGGYLPGSITAQNRASLMENSGFIFIACKISGSGQVFLGRAWGPYSRVIYAYTYMENIIVPQGWDDWGLVQRHRTVEYGQYKCYGPGSNTKPRVKWSQDLTDEEVQPYLDLSFIDASQWLHEF</sequence>
<dbReference type="GO" id="GO:0045490">
    <property type="term" value="P:pectin catabolic process"/>
    <property type="evidence" value="ECO:0007669"/>
    <property type="project" value="UniProtKB-UniRule"/>
</dbReference>
<evidence type="ECO:0000259" key="11">
    <source>
        <dbReference type="Pfam" id="PF01095"/>
    </source>
</evidence>
<dbReference type="FunFam" id="2.160.20.10:FF:000013">
    <property type="entry name" value="Pectinesterase"/>
    <property type="match status" value="1"/>
</dbReference>
<evidence type="ECO:0000256" key="8">
    <source>
        <dbReference type="ARBA" id="ARBA00057335"/>
    </source>
</evidence>
<evidence type="ECO:0000256" key="5">
    <source>
        <dbReference type="ARBA" id="ARBA00023085"/>
    </source>
</evidence>
<dbReference type="PANTHER" id="PTHR31321">
    <property type="entry name" value="ACYL-COA THIOESTER HYDROLASE YBHC-RELATED"/>
    <property type="match status" value="1"/>
</dbReference>
<dbReference type="PANTHER" id="PTHR31321:SF130">
    <property type="entry name" value="PECTINESTERASE CATALYTIC DOMAIN-CONTAINING PROTEIN"/>
    <property type="match status" value="1"/>
</dbReference>
<proteinExistence type="inferred from homology"/>
<comment type="function">
    <text evidence="8">Acts in the modification of cell walls via demethylesterification of cell wall pectin.</text>
</comment>
<organism evidence="12">
    <name type="scientific">Araucaria cunninghamii</name>
    <name type="common">Hoop pine</name>
    <name type="synonym">Moreton Bay pine</name>
    <dbReference type="NCBI Taxonomy" id="56994"/>
    <lineage>
        <taxon>Eukaryota</taxon>
        <taxon>Viridiplantae</taxon>
        <taxon>Streptophyta</taxon>
        <taxon>Embryophyta</taxon>
        <taxon>Tracheophyta</taxon>
        <taxon>Spermatophyta</taxon>
        <taxon>Pinopsida</taxon>
        <taxon>Pinidae</taxon>
        <taxon>Conifers II</taxon>
        <taxon>Araucariales</taxon>
        <taxon>Araucariaceae</taxon>
        <taxon>Araucaria</taxon>
    </lineage>
</organism>
<evidence type="ECO:0000256" key="7">
    <source>
        <dbReference type="ARBA" id="ARBA00047928"/>
    </source>
</evidence>
<keyword evidence="5 10" id="KW-0063">Aspartyl esterase</keyword>
<dbReference type="UniPathway" id="UPA00545">
    <property type="reaction ID" value="UER00823"/>
</dbReference>
<protein>
    <recommendedName>
        <fullName evidence="3 10">Pectinesterase</fullName>
        <ecNumber evidence="3 10">3.1.1.11</ecNumber>
    </recommendedName>
</protein>
<evidence type="ECO:0000256" key="9">
    <source>
        <dbReference type="PROSITE-ProRule" id="PRU10040"/>
    </source>
</evidence>
<dbReference type="InterPro" id="IPR011050">
    <property type="entry name" value="Pectin_lyase_fold/virulence"/>
</dbReference>
<evidence type="ECO:0000256" key="4">
    <source>
        <dbReference type="ARBA" id="ARBA00022801"/>
    </source>
</evidence>
<dbReference type="GO" id="GO:0042545">
    <property type="term" value="P:cell wall modification"/>
    <property type="evidence" value="ECO:0007669"/>
    <property type="project" value="UniProtKB-UniRule"/>
</dbReference>
<accession>A0A0D6R469</accession>
<comment type="pathway">
    <text evidence="1 10">Glycan metabolism; pectin degradation; 2-dehydro-3-deoxy-D-gluconate from pectin: step 1/5.</text>
</comment>
<evidence type="ECO:0000256" key="2">
    <source>
        <dbReference type="ARBA" id="ARBA00008891"/>
    </source>
</evidence>
<dbReference type="Gene3D" id="2.160.20.10">
    <property type="entry name" value="Single-stranded right-handed beta-helix, Pectin lyase-like"/>
    <property type="match status" value="1"/>
</dbReference>
<dbReference type="InterPro" id="IPR000070">
    <property type="entry name" value="Pectinesterase_cat"/>
</dbReference>
<dbReference type="GO" id="GO:0030599">
    <property type="term" value="F:pectinesterase activity"/>
    <property type="evidence" value="ECO:0007669"/>
    <property type="project" value="UniProtKB-UniRule"/>
</dbReference>